<sequence>MASLQLPITTKPNCITHSARDNHYQSYIIPASTNHHKTTASYLHGRAQLLNAAALPLNAAVGSPQTRAPANQSCEKVKAKRNPEIKRRAKLRTTEKYQKRKMPSRRAFSHLRRQRHRTRAPPSPSIQTRQAIQSAIAVVPPSRRRPLMPSPLICRPCPDFDAATSKPHLPLPAPPSPHHLS</sequence>
<feature type="compositionally biased region" description="Basic residues" evidence="1">
    <location>
        <begin position="98"/>
        <end position="119"/>
    </location>
</feature>
<evidence type="ECO:0000256" key="1">
    <source>
        <dbReference type="SAM" id="MobiDB-lite"/>
    </source>
</evidence>
<feature type="compositionally biased region" description="Pro residues" evidence="1">
    <location>
        <begin position="169"/>
        <end position="181"/>
    </location>
</feature>
<evidence type="ECO:0000313" key="3">
    <source>
        <dbReference type="Proteomes" id="UP001457282"/>
    </source>
</evidence>
<feature type="region of interest" description="Disordered" evidence="1">
    <location>
        <begin position="157"/>
        <end position="181"/>
    </location>
</feature>
<organism evidence="2 3">
    <name type="scientific">Rubus argutus</name>
    <name type="common">Southern blackberry</name>
    <dbReference type="NCBI Taxonomy" id="59490"/>
    <lineage>
        <taxon>Eukaryota</taxon>
        <taxon>Viridiplantae</taxon>
        <taxon>Streptophyta</taxon>
        <taxon>Embryophyta</taxon>
        <taxon>Tracheophyta</taxon>
        <taxon>Spermatophyta</taxon>
        <taxon>Magnoliopsida</taxon>
        <taxon>eudicotyledons</taxon>
        <taxon>Gunneridae</taxon>
        <taxon>Pentapetalae</taxon>
        <taxon>rosids</taxon>
        <taxon>fabids</taxon>
        <taxon>Rosales</taxon>
        <taxon>Rosaceae</taxon>
        <taxon>Rosoideae</taxon>
        <taxon>Rosoideae incertae sedis</taxon>
        <taxon>Rubus</taxon>
    </lineage>
</organism>
<dbReference type="EMBL" id="JBEDUW010000005">
    <property type="protein sequence ID" value="KAK9928740.1"/>
    <property type="molecule type" value="Genomic_DNA"/>
</dbReference>
<proteinExistence type="predicted"/>
<feature type="region of interest" description="Disordered" evidence="1">
    <location>
        <begin position="63"/>
        <end position="130"/>
    </location>
</feature>
<keyword evidence="3" id="KW-1185">Reference proteome</keyword>
<protein>
    <submittedName>
        <fullName evidence="2">Uncharacterized protein</fullName>
    </submittedName>
</protein>
<name>A0AAW1WZG2_RUBAR</name>
<dbReference type="AlphaFoldDB" id="A0AAW1WZG2"/>
<feature type="compositionally biased region" description="Polar residues" evidence="1">
    <location>
        <begin position="63"/>
        <end position="74"/>
    </location>
</feature>
<gene>
    <name evidence="2" type="ORF">M0R45_025861</name>
</gene>
<reference evidence="2 3" key="1">
    <citation type="journal article" date="2023" name="G3 (Bethesda)">
        <title>A chromosome-length genome assembly and annotation of blackberry (Rubus argutus, cv. 'Hillquist').</title>
        <authorList>
            <person name="Bruna T."/>
            <person name="Aryal R."/>
            <person name="Dudchenko O."/>
            <person name="Sargent D.J."/>
            <person name="Mead D."/>
            <person name="Buti M."/>
            <person name="Cavallini A."/>
            <person name="Hytonen T."/>
            <person name="Andres J."/>
            <person name="Pham M."/>
            <person name="Weisz D."/>
            <person name="Mascagni F."/>
            <person name="Usai G."/>
            <person name="Natali L."/>
            <person name="Bassil N."/>
            <person name="Fernandez G.E."/>
            <person name="Lomsadze A."/>
            <person name="Armour M."/>
            <person name="Olukolu B."/>
            <person name="Poorten T."/>
            <person name="Britton C."/>
            <person name="Davik J."/>
            <person name="Ashrafi H."/>
            <person name="Aiden E.L."/>
            <person name="Borodovsky M."/>
            <person name="Worthington M."/>
        </authorList>
    </citation>
    <scope>NUCLEOTIDE SEQUENCE [LARGE SCALE GENOMIC DNA]</scope>
    <source>
        <strain evidence="2">PI 553951</strain>
    </source>
</reference>
<feature type="compositionally biased region" description="Basic and acidic residues" evidence="1">
    <location>
        <begin position="75"/>
        <end position="97"/>
    </location>
</feature>
<dbReference type="Proteomes" id="UP001457282">
    <property type="component" value="Unassembled WGS sequence"/>
</dbReference>
<evidence type="ECO:0000313" key="2">
    <source>
        <dbReference type="EMBL" id="KAK9928740.1"/>
    </source>
</evidence>
<comment type="caution">
    <text evidence="2">The sequence shown here is derived from an EMBL/GenBank/DDBJ whole genome shotgun (WGS) entry which is preliminary data.</text>
</comment>
<accession>A0AAW1WZG2</accession>